<dbReference type="CDD" id="cd24034">
    <property type="entry name" value="ASKHA_NBD_O66634-like_rpt1"/>
    <property type="match status" value="1"/>
</dbReference>
<dbReference type="CDD" id="cd24035">
    <property type="entry name" value="ASKHA_NBD_O66634-like_rpt2"/>
    <property type="match status" value="1"/>
</dbReference>
<accession>A0ABS9WK47</accession>
<feature type="region of interest" description="Disordered" evidence="1">
    <location>
        <begin position="605"/>
        <end position="625"/>
    </location>
</feature>
<dbReference type="RefSeq" id="WP_242166266.1">
    <property type="nucleotide sequence ID" value="NZ_JAJMLW010000004.1"/>
</dbReference>
<dbReference type="SUPFAM" id="SSF53067">
    <property type="entry name" value="Actin-like ATPase domain"/>
    <property type="match status" value="2"/>
</dbReference>
<reference evidence="4" key="1">
    <citation type="submission" date="2021-11" db="EMBL/GenBank/DDBJ databases">
        <title>A Novel Adlercreutzia Species, isolated from a Allomyrina dichotoma larva feces.</title>
        <authorList>
            <person name="Suh M.K."/>
        </authorList>
    </citation>
    <scope>NUCLEOTIDE SEQUENCE</scope>
    <source>
        <strain evidence="4">JBNU-10</strain>
    </source>
</reference>
<dbReference type="PANTHER" id="PTHR32329">
    <property type="entry name" value="BIFUNCTIONAL PROTEIN [INCLUDES 2-HYDROXYACYL-COA DEHYDRATASE (N-TER) AND ITS ACTIVATOR DOMAIN (C_TERM)-RELATED"/>
    <property type="match status" value="1"/>
</dbReference>
<dbReference type="EMBL" id="JAJMLW010000004">
    <property type="protein sequence ID" value="MCI2242752.1"/>
    <property type="molecule type" value="Genomic_DNA"/>
</dbReference>
<feature type="region of interest" description="Disordered" evidence="1">
    <location>
        <begin position="1197"/>
        <end position="1217"/>
    </location>
</feature>
<name>A0ABS9WK47_9ACTN</name>
<evidence type="ECO:0000259" key="2">
    <source>
        <dbReference type="Pfam" id="PF01869"/>
    </source>
</evidence>
<feature type="domain" description="ATPase BadF/BadG/BcrA/BcrD type" evidence="2">
    <location>
        <begin position="19"/>
        <end position="232"/>
    </location>
</feature>
<dbReference type="InterPro" id="IPR051805">
    <property type="entry name" value="Dehydratase_Activator_Redct"/>
</dbReference>
<evidence type="ECO:0000313" key="4">
    <source>
        <dbReference type="EMBL" id="MCI2242752.1"/>
    </source>
</evidence>
<evidence type="ECO:0000259" key="3">
    <source>
        <dbReference type="Pfam" id="PF09989"/>
    </source>
</evidence>
<dbReference type="Gene3D" id="3.30.420.40">
    <property type="match status" value="4"/>
</dbReference>
<protein>
    <submittedName>
        <fullName evidence="4">Acyl-CoA dehydratase activase-related protein</fullName>
    </submittedName>
</protein>
<feature type="domain" description="ATPase BadF/BadG/BcrA/BcrD type" evidence="2">
    <location>
        <begin position="336"/>
        <end position="597"/>
    </location>
</feature>
<comment type="caution">
    <text evidence="4">The sequence shown here is derived from an EMBL/GenBank/DDBJ whole genome shotgun (WGS) entry which is preliminary data.</text>
</comment>
<dbReference type="Pfam" id="PF09989">
    <property type="entry name" value="DUF2229"/>
    <property type="match status" value="1"/>
</dbReference>
<dbReference type="Pfam" id="PF01869">
    <property type="entry name" value="BcrAD_BadFG"/>
    <property type="match status" value="2"/>
</dbReference>
<gene>
    <name evidence="4" type="ORF">LPT13_10380</name>
</gene>
<dbReference type="PANTHER" id="PTHR32329:SF4">
    <property type="entry name" value="ACTIVATOR OF 2-HYDROXYACYL-COA DEHYDRATASE"/>
    <property type="match status" value="1"/>
</dbReference>
<proteinExistence type="predicted"/>
<feature type="compositionally biased region" description="Low complexity" evidence="1">
    <location>
        <begin position="1197"/>
        <end position="1213"/>
    </location>
</feature>
<organism evidence="4 5">
    <name type="scientific">Adlercreutzia faecimuris</name>
    <dbReference type="NCBI Taxonomy" id="2897341"/>
    <lineage>
        <taxon>Bacteria</taxon>
        <taxon>Bacillati</taxon>
        <taxon>Actinomycetota</taxon>
        <taxon>Coriobacteriia</taxon>
        <taxon>Eggerthellales</taxon>
        <taxon>Eggerthellaceae</taxon>
        <taxon>Adlercreutzia</taxon>
    </lineage>
</organism>
<dbReference type="InterPro" id="IPR002731">
    <property type="entry name" value="ATPase_BadF"/>
</dbReference>
<evidence type="ECO:0000313" key="5">
    <source>
        <dbReference type="Proteomes" id="UP001430755"/>
    </source>
</evidence>
<evidence type="ECO:0000256" key="1">
    <source>
        <dbReference type="SAM" id="MobiDB-lite"/>
    </source>
</evidence>
<dbReference type="InterPro" id="IPR043129">
    <property type="entry name" value="ATPase_NBD"/>
</dbReference>
<dbReference type="InterPro" id="IPR018709">
    <property type="entry name" value="CoA_activase_DUF2229"/>
</dbReference>
<feature type="domain" description="DUF2229" evidence="3">
    <location>
        <begin position="731"/>
        <end position="951"/>
    </location>
</feature>
<keyword evidence="5" id="KW-1185">Reference proteome</keyword>
<sequence>MHETDCGAPLGASRPTLRIGIDAGSKTIKVVIAEEDGTILHSAYQRHQSNIRKTLQTVLHDLSWRHGNLEGTVAITGSAGISAAEVLGVPFVQEVVATTRAVRGAYPDADAVVELGGEDAKVIYLTGGLEQRMNATCAGGTGGFIDTIAFMLGVRTGAMSRLSMGASRLYPIASRCAVFAQTDVRPLLNAGAAKADIAASALDAVVRQTLGGLACGRPLRGTLVFLGGPFEYVPDLAHRFRRALGLTPATGILPRDAHLFTALGAALLSEEEAVTASLDELCERAGAGELIDAEEELGRLPALFADPEELAAFRERHARAVFPSLRSFDARGPLFLGVDAGSTTAKVALVDADGRLVYNAYEPTRGDVLDTVRQMVLGALASLPRSAPRGEEAPWIAHATATGYGEDLLRAALGIDSGVVETAAHLRGAQELVPDVSFVLDIGGQDMKALWVEQGAVADAVLNEACSSGCGAFIEGTAHSLRSTPSEFAAAALRADHPVDLGMRCTVFMSSRVKHAQKVGASLDDIAAGVAYSVVQNALFRIIGSERAASLGDRVVVQGGAFKSDAVLRAFELICGVEAVRCDRAHLMGAIGAALVARDRWEAEGDGRAGAGPASGEGADDGARARRRSTLIGRDELAALKPAHRALTCTGCANACSLDVVEFGEDRAFVSGNKCDRGADELRRRAAAEGAGDAGPADGGRESAPNLMALEQALVGRLGDEEGLGPRARMTIGIMDTLESYEALPFWHGLIRALGFSVRVPDHGSDQGGSRAACETVPSESVCFPAKLSHSRLFSLLGKDCDAVLMARYDRSYHCPVTCEYADALADGAGMGARGGRPPLIAPTLSRSKPRAIAASPEDRAALAACLDPLATAAGAPLAEGELEAALDAALAAQADFEHTMERAGEAALAWVEADPRRHAVLVAGRPYHNDAALAHDVDVMLQKMGLAVLNPLGLGARLRAVDGHAPGAQPWKPAKRLVRSARFALAHPQVDLVCLQSFGCGFDAVSLEEVRDLVTAAGAPFTALKVDEMVDTAHLRIRLRTLAETIAVRKRRGAASGGAVTGDAGAAGEAPTGVGDAEGAACAAGDAPGAPDAGEAAAACAGDAAATGDHEALLLARGLDEGDLEVARRCTAKDVCFTATALAARAIRLLEADPDLDAITLPAVCERCLVDAVPRMVERATGRTPAFTWERAWRAPDGAAPDDVPAPTPAGDDASRPRIGLVGNPLLIFDPFMNDRLVEMLGALDAEPVLPDPALLFSDDVRFLPQLDAFAAAGVRHVIYLQSFGCLKGHVRSRGALHDLGRRYPDMQITVLDYDPEASALNRENRVRLVVEAARRNLR</sequence>
<dbReference type="Proteomes" id="UP001430755">
    <property type="component" value="Unassembled WGS sequence"/>
</dbReference>